<dbReference type="GO" id="GO:0009253">
    <property type="term" value="P:peptidoglycan catabolic process"/>
    <property type="evidence" value="ECO:0007669"/>
    <property type="project" value="InterPro"/>
</dbReference>
<dbReference type="CDD" id="cd02696">
    <property type="entry name" value="MurNAc-LAA"/>
    <property type="match status" value="1"/>
</dbReference>
<dbReference type="RefSeq" id="WP_119113513.1">
    <property type="nucleotide sequence ID" value="NZ_CBCSEO010000005.1"/>
</dbReference>
<keyword evidence="1" id="KW-0378">Hydrolase</keyword>
<dbReference type="PANTHER" id="PTHR30404">
    <property type="entry name" value="N-ACETYLMURAMOYL-L-ALANINE AMIDASE"/>
    <property type="match status" value="1"/>
</dbReference>
<dbReference type="GO" id="GO:0030288">
    <property type="term" value="C:outer membrane-bounded periplasmic space"/>
    <property type="evidence" value="ECO:0007669"/>
    <property type="project" value="TreeGrafter"/>
</dbReference>
<dbReference type="OrthoDB" id="9806267at2"/>
<dbReference type="InterPro" id="IPR002508">
    <property type="entry name" value="MurNAc-LAA_cat"/>
</dbReference>
<feature type="domain" description="SH3b" evidence="4">
    <location>
        <begin position="170"/>
        <end position="233"/>
    </location>
</feature>
<dbReference type="PROSITE" id="PS51781">
    <property type="entry name" value="SH3B"/>
    <property type="match status" value="3"/>
</dbReference>
<feature type="region of interest" description="Disordered" evidence="3">
    <location>
        <begin position="308"/>
        <end position="344"/>
    </location>
</feature>
<keyword evidence="2" id="KW-0961">Cell wall biogenesis/degradation</keyword>
<dbReference type="AlphaFoldDB" id="A0A398B1L6"/>
<evidence type="ECO:0000259" key="4">
    <source>
        <dbReference type="PROSITE" id="PS51781"/>
    </source>
</evidence>
<dbReference type="PIRSF" id="PIRSF037846">
    <property type="entry name" value="Autolysin_YrvJ_prd"/>
    <property type="match status" value="1"/>
</dbReference>
<comment type="caution">
    <text evidence="5">The sequence shown here is derived from an EMBL/GenBank/DDBJ whole genome shotgun (WGS) entry which is preliminary data.</text>
</comment>
<evidence type="ECO:0000256" key="1">
    <source>
        <dbReference type="ARBA" id="ARBA00022801"/>
    </source>
</evidence>
<dbReference type="EMBL" id="QWVT01000024">
    <property type="protein sequence ID" value="RID83737.1"/>
    <property type="molecule type" value="Genomic_DNA"/>
</dbReference>
<dbReference type="Pfam" id="PF01520">
    <property type="entry name" value="Amidase_3"/>
    <property type="match status" value="1"/>
</dbReference>
<feature type="domain" description="SH3b" evidence="4">
    <location>
        <begin position="91"/>
        <end position="153"/>
    </location>
</feature>
<feature type="domain" description="SH3b" evidence="4">
    <location>
        <begin position="22"/>
        <end position="87"/>
    </location>
</feature>
<dbReference type="GO" id="GO:0071555">
    <property type="term" value="P:cell wall organization"/>
    <property type="evidence" value="ECO:0007669"/>
    <property type="project" value="UniProtKB-KW"/>
</dbReference>
<organism evidence="5 6">
    <name type="scientific">Mesobacillus zeae</name>
    <dbReference type="NCBI Taxonomy" id="1917180"/>
    <lineage>
        <taxon>Bacteria</taxon>
        <taxon>Bacillati</taxon>
        <taxon>Bacillota</taxon>
        <taxon>Bacilli</taxon>
        <taxon>Bacillales</taxon>
        <taxon>Bacillaceae</taxon>
        <taxon>Mesobacillus</taxon>
    </lineage>
</organism>
<dbReference type="Gene3D" id="2.30.30.40">
    <property type="entry name" value="SH3 Domains"/>
    <property type="match status" value="4"/>
</dbReference>
<dbReference type="GO" id="GO:0008745">
    <property type="term" value="F:N-acetylmuramoyl-L-alanine amidase activity"/>
    <property type="evidence" value="ECO:0007669"/>
    <property type="project" value="InterPro"/>
</dbReference>
<dbReference type="Gene3D" id="3.40.630.40">
    <property type="entry name" value="Zn-dependent exopeptidases"/>
    <property type="match status" value="1"/>
</dbReference>
<dbReference type="SMART" id="SM00287">
    <property type="entry name" value="SH3b"/>
    <property type="match status" value="4"/>
</dbReference>
<dbReference type="Pfam" id="PF08239">
    <property type="entry name" value="SH3_3"/>
    <property type="match status" value="4"/>
</dbReference>
<dbReference type="SUPFAM" id="SSF53187">
    <property type="entry name" value="Zn-dependent exopeptidases"/>
    <property type="match status" value="1"/>
</dbReference>
<dbReference type="InterPro" id="IPR003646">
    <property type="entry name" value="SH3-like_bac-type"/>
</dbReference>
<protein>
    <submittedName>
        <fullName evidence="5">N-acetylmuramoyl-L-alanine amidase</fullName>
    </submittedName>
</protein>
<dbReference type="Proteomes" id="UP000265816">
    <property type="component" value="Unassembled WGS sequence"/>
</dbReference>
<reference evidence="5 6" key="1">
    <citation type="submission" date="2018-08" db="EMBL/GenBank/DDBJ databases">
        <title>Bacillus jemisoniae sp. nov., Bacillus chryseoplanitiae sp. nov., Bacillus resnikiae sp. nov., and Bacillus frankliniae sp. nov., isolated from Viking spacecraft and associated surfaces.</title>
        <authorList>
            <person name="Seuylemezian A."/>
            <person name="Vaishampayan P."/>
        </authorList>
    </citation>
    <scope>NUCLEOTIDE SEQUENCE [LARGE SCALE GENOMIC DNA]</scope>
    <source>
        <strain evidence="5 6">JJ-247</strain>
    </source>
</reference>
<evidence type="ECO:0000256" key="3">
    <source>
        <dbReference type="SAM" id="MobiDB-lite"/>
    </source>
</evidence>
<feature type="compositionally biased region" description="Polar residues" evidence="3">
    <location>
        <begin position="308"/>
        <end position="323"/>
    </location>
</feature>
<proteinExistence type="predicted"/>
<gene>
    <name evidence="5" type="ORF">D1970_14070</name>
</gene>
<keyword evidence="6" id="KW-1185">Reference proteome</keyword>
<dbReference type="InterPro" id="IPR017293">
    <property type="entry name" value="N-acetylmuramoyl-L-ala_amidase"/>
</dbReference>
<sequence>MRPSRLFMLFFFIPLFFVNSGSAAGLITLTASSVNIREGPGLHYPVLEKAIEGKEYSAIEQEKGWIKIRLDSNKTGWVSSEYTERADDSAFQQAIVDADSLRVREGPGTAFAVIGSIRKGQAVSIVKHNEKWAKISSGRFEGWVSKEFLAVGDLPRNDEIDGKAKENVDKQEQTVSVNVTLIKVRNKPIGGKIIGTAEKDEKFTVLDEKKNWIQLKLRSGKKGWAPEWLFSRDSLQTANIVRGTKITILNNGTSIRDKPGPGNKIIKRAGRRQTFKVISFRDSWYEIRLPGGRTGYVAGSLASVNGTGPQIATKESSGSTRNKTIVIDPGHGGKDSGTAGSNGLKEKNLTSMTAHLLYDKLRIAGANVIMTRYTDTYLPLTERIKISHDHHADAFISIHYDSTQDSSIRGTTSYYYHQYQQPLAEQLHTSISHRTNLEDRGVRQGNYHVIRENSQNAALLELGYLSNSTEENIVETHQYQEAAARGIYEGLNRYFQSLSEQ</sequence>
<dbReference type="PANTHER" id="PTHR30404:SF7">
    <property type="entry name" value="CELL WALL AMIDASE LYTH-RELATED"/>
    <property type="match status" value="1"/>
</dbReference>
<accession>A0A398B1L6</accession>
<evidence type="ECO:0000313" key="6">
    <source>
        <dbReference type="Proteomes" id="UP000265816"/>
    </source>
</evidence>
<evidence type="ECO:0000313" key="5">
    <source>
        <dbReference type="EMBL" id="RID83737.1"/>
    </source>
</evidence>
<dbReference type="InterPro" id="IPR050695">
    <property type="entry name" value="N-acetylmuramoyl_amidase_3"/>
</dbReference>
<dbReference type="SMART" id="SM00646">
    <property type="entry name" value="Ami_3"/>
    <property type="match status" value="1"/>
</dbReference>
<name>A0A398B1L6_9BACI</name>
<evidence type="ECO:0000256" key="2">
    <source>
        <dbReference type="ARBA" id="ARBA00023316"/>
    </source>
</evidence>